<keyword evidence="2" id="KW-0732">Signal</keyword>
<dbReference type="AlphaFoldDB" id="A0A2P6RK34"/>
<dbReference type="InterPro" id="IPR045261">
    <property type="entry name" value="MORC_ATPase"/>
</dbReference>
<dbReference type="GO" id="GO:0005634">
    <property type="term" value="C:nucleus"/>
    <property type="evidence" value="ECO:0007669"/>
    <property type="project" value="TreeGrafter"/>
</dbReference>
<gene>
    <name evidence="3" type="ORF">RchiOBHm_Chr2g0092891</name>
</gene>
<evidence type="ECO:0000313" key="4">
    <source>
        <dbReference type="Proteomes" id="UP000238479"/>
    </source>
</evidence>
<reference evidence="3 4" key="1">
    <citation type="journal article" date="2018" name="Nat. Genet.">
        <title>The Rosa genome provides new insights in the design of modern roses.</title>
        <authorList>
            <person name="Bendahmane M."/>
        </authorList>
    </citation>
    <scope>NUCLEOTIDE SEQUENCE [LARGE SCALE GENOMIC DNA]</scope>
    <source>
        <strain evidence="4">cv. Old Blush</strain>
    </source>
</reference>
<organism evidence="3 4">
    <name type="scientific">Rosa chinensis</name>
    <name type="common">China rose</name>
    <dbReference type="NCBI Taxonomy" id="74649"/>
    <lineage>
        <taxon>Eukaryota</taxon>
        <taxon>Viridiplantae</taxon>
        <taxon>Streptophyta</taxon>
        <taxon>Embryophyta</taxon>
        <taxon>Tracheophyta</taxon>
        <taxon>Spermatophyta</taxon>
        <taxon>Magnoliopsida</taxon>
        <taxon>eudicotyledons</taxon>
        <taxon>Gunneridae</taxon>
        <taxon>Pentapetalae</taxon>
        <taxon>rosids</taxon>
        <taxon>fabids</taxon>
        <taxon>Rosales</taxon>
        <taxon>Rosaceae</taxon>
        <taxon>Rosoideae</taxon>
        <taxon>Rosoideae incertae sedis</taxon>
        <taxon>Rosa</taxon>
    </lineage>
</organism>
<dbReference type="PANTHER" id="PTHR23336:SF58">
    <property type="entry name" value="PROTEIN MICRORCHIDIA 4"/>
    <property type="match status" value="1"/>
</dbReference>
<dbReference type="GO" id="GO:0016887">
    <property type="term" value="F:ATP hydrolysis activity"/>
    <property type="evidence" value="ECO:0007669"/>
    <property type="project" value="InterPro"/>
</dbReference>
<comment type="caution">
    <text evidence="3">The sequence shown here is derived from an EMBL/GenBank/DDBJ whole genome shotgun (WGS) entry which is preliminary data.</text>
</comment>
<feature type="transmembrane region" description="Helical" evidence="1">
    <location>
        <begin position="72"/>
        <end position="102"/>
    </location>
</feature>
<dbReference type="EMBL" id="PDCK01000040">
    <property type="protein sequence ID" value="PRQ46796.1"/>
    <property type="molecule type" value="Genomic_DNA"/>
</dbReference>
<keyword evidence="1" id="KW-0812">Transmembrane</keyword>
<accession>A0A2P6RK34</accession>
<dbReference type="Proteomes" id="UP000238479">
    <property type="component" value="Chromosome 2"/>
</dbReference>
<name>A0A2P6RK34_ROSCH</name>
<keyword evidence="1" id="KW-1133">Transmembrane helix</keyword>
<evidence type="ECO:0000256" key="1">
    <source>
        <dbReference type="SAM" id="Phobius"/>
    </source>
</evidence>
<keyword evidence="1" id="KW-0472">Membrane</keyword>
<evidence type="ECO:0000313" key="3">
    <source>
        <dbReference type="EMBL" id="PRQ46796.1"/>
    </source>
</evidence>
<protein>
    <submittedName>
        <fullName evidence="3">Uncharacterized protein</fullName>
    </submittedName>
</protein>
<feature type="chain" id="PRO_5015173569" evidence="2">
    <location>
        <begin position="22"/>
        <end position="111"/>
    </location>
</feature>
<evidence type="ECO:0000256" key="2">
    <source>
        <dbReference type="SAM" id="SignalP"/>
    </source>
</evidence>
<feature type="signal peptide" evidence="2">
    <location>
        <begin position="1"/>
        <end position="21"/>
    </location>
</feature>
<proteinExistence type="predicted"/>
<keyword evidence="4" id="KW-1185">Reference proteome</keyword>
<sequence length="111" mass="12265">MFFQVLMLSFTGFLFWKAGEFEVVPCGDADSSAAFAELLDNAIDEVCTGATYVKSIGLLSYTFLKSTGKEDFVVPMVMTFILSLSSLSTLCILSSSVFIQLFHYCLLKLKD</sequence>
<dbReference type="PANTHER" id="PTHR23336">
    <property type="entry name" value="ZINC FINGER CW-TYPE COILED-COIL DOMAIN PROTEIN 3"/>
    <property type="match status" value="1"/>
</dbReference>
<dbReference type="Gramene" id="PRQ46796">
    <property type="protein sequence ID" value="PRQ46796"/>
    <property type="gene ID" value="RchiOBHm_Chr2g0092891"/>
</dbReference>